<protein>
    <submittedName>
        <fullName evidence="2">Uncharacterized protein</fullName>
    </submittedName>
</protein>
<evidence type="ECO:0000313" key="2">
    <source>
        <dbReference type="EMBL" id="MBC5633057.1"/>
    </source>
</evidence>
<keyword evidence="1" id="KW-0812">Transmembrane</keyword>
<reference evidence="2 3" key="1">
    <citation type="submission" date="2020-08" db="EMBL/GenBank/DDBJ databases">
        <title>Genome public.</title>
        <authorList>
            <person name="Liu C."/>
            <person name="Sun Q."/>
        </authorList>
    </citation>
    <scope>NUCLEOTIDE SEQUENCE [LARGE SCALE GENOMIC DNA]</scope>
    <source>
        <strain evidence="2 3">NSJ-79</strain>
    </source>
</reference>
<feature type="transmembrane region" description="Helical" evidence="1">
    <location>
        <begin position="29"/>
        <end position="54"/>
    </location>
</feature>
<dbReference type="Proteomes" id="UP000651475">
    <property type="component" value="Unassembled WGS sequence"/>
</dbReference>
<gene>
    <name evidence="2" type="ORF">H8S65_09775</name>
</gene>
<organism evidence="2 3">
    <name type="scientific">Parabacteroides hominis</name>
    <dbReference type="NCBI Taxonomy" id="2763057"/>
    <lineage>
        <taxon>Bacteria</taxon>
        <taxon>Pseudomonadati</taxon>
        <taxon>Bacteroidota</taxon>
        <taxon>Bacteroidia</taxon>
        <taxon>Bacteroidales</taxon>
        <taxon>Tannerellaceae</taxon>
        <taxon>Parabacteroides</taxon>
    </lineage>
</organism>
<sequence length="82" mass="9397">MEKFFFWPLTVSCAEFCHDDRLRCRGLPGSWVMTTVFTAMKSLAIVMTTVLMAINLQINGKSAFYLQKEEYLNSFIAKSTNC</sequence>
<dbReference type="RefSeq" id="WP_186929808.1">
    <property type="nucleotide sequence ID" value="NZ_JACOOJ010000014.1"/>
</dbReference>
<evidence type="ECO:0000313" key="3">
    <source>
        <dbReference type="Proteomes" id="UP000651475"/>
    </source>
</evidence>
<keyword evidence="3" id="KW-1185">Reference proteome</keyword>
<evidence type="ECO:0000256" key="1">
    <source>
        <dbReference type="SAM" id="Phobius"/>
    </source>
</evidence>
<accession>A0ABR7DQ55</accession>
<comment type="caution">
    <text evidence="2">The sequence shown here is derived from an EMBL/GenBank/DDBJ whole genome shotgun (WGS) entry which is preliminary data.</text>
</comment>
<keyword evidence="1" id="KW-0472">Membrane</keyword>
<dbReference type="EMBL" id="JACOOJ010000014">
    <property type="protein sequence ID" value="MBC5633057.1"/>
    <property type="molecule type" value="Genomic_DNA"/>
</dbReference>
<keyword evidence="1" id="KW-1133">Transmembrane helix</keyword>
<name>A0ABR7DQ55_9BACT</name>
<proteinExistence type="predicted"/>